<feature type="transmembrane region" description="Helical" evidence="10">
    <location>
        <begin position="274"/>
        <end position="294"/>
    </location>
</feature>
<dbReference type="Proteomes" id="UP001147747">
    <property type="component" value="Unassembled WGS sequence"/>
</dbReference>
<feature type="transmembrane region" description="Helical" evidence="10">
    <location>
        <begin position="378"/>
        <end position="403"/>
    </location>
</feature>
<proteinExistence type="inferred from homology"/>
<dbReference type="FunFam" id="1.20.1250.20:FF:000302">
    <property type="entry name" value="MFS siderochrome iron transporter MirB"/>
    <property type="match status" value="1"/>
</dbReference>
<evidence type="ECO:0000259" key="11">
    <source>
        <dbReference type="PROSITE" id="PS50850"/>
    </source>
</evidence>
<keyword evidence="9 10" id="KW-0472">Membrane</keyword>
<comment type="caution">
    <text evidence="12">The sequence shown here is derived from an EMBL/GenBank/DDBJ whole genome shotgun (WGS) entry which is preliminary data.</text>
</comment>
<dbReference type="PROSITE" id="PS50850">
    <property type="entry name" value="MFS"/>
    <property type="match status" value="1"/>
</dbReference>
<dbReference type="GO" id="GO:0005886">
    <property type="term" value="C:plasma membrane"/>
    <property type="evidence" value="ECO:0007669"/>
    <property type="project" value="TreeGrafter"/>
</dbReference>
<comment type="similarity">
    <text evidence="2">Belongs to the major facilitator superfamily.</text>
</comment>
<evidence type="ECO:0000313" key="12">
    <source>
        <dbReference type="EMBL" id="KAJ5387218.1"/>
    </source>
</evidence>
<feature type="transmembrane region" description="Helical" evidence="10">
    <location>
        <begin position="335"/>
        <end position="358"/>
    </location>
</feature>
<feature type="transmembrane region" description="Helical" evidence="10">
    <location>
        <begin position="434"/>
        <end position="460"/>
    </location>
</feature>
<gene>
    <name evidence="12" type="ORF">N7509_009759</name>
</gene>
<dbReference type="GeneID" id="81373376"/>
<evidence type="ECO:0000256" key="5">
    <source>
        <dbReference type="ARBA" id="ARBA00022692"/>
    </source>
</evidence>
<dbReference type="AlphaFoldDB" id="A0A9W9VQ17"/>
<dbReference type="RefSeq" id="XP_056485016.1">
    <property type="nucleotide sequence ID" value="XM_056634396.1"/>
</dbReference>
<feature type="transmembrane region" description="Helical" evidence="10">
    <location>
        <begin position="155"/>
        <end position="177"/>
    </location>
</feature>
<keyword evidence="6 10" id="KW-1133">Transmembrane helix</keyword>
<keyword evidence="3" id="KW-0813">Transport</keyword>
<keyword evidence="13" id="KW-1185">Reference proteome</keyword>
<dbReference type="EMBL" id="JAPZBU010000009">
    <property type="protein sequence ID" value="KAJ5387218.1"/>
    <property type="molecule type" value="Genomic_DNA"/>
</dbReference>
<evidence type="ECO:0000256" key="8">
    <source>
        <dbReference type="ARBA" id="ARBA00023065"/>
    </source>
</evidence>
<feature type="transmembrane region" description="Helical" evidence="10">
    <location>
        <begin position="130"/>
        <end position="149"/>
    </location>
</feature>
<accession>A0A9W9VQ17</accession>
<feature type="transmembrane region" description="Helical" evidence="10">
    <location>
        <begin position="189"/>
        <end position="209"/>
    </location>
</feature>
<dbReference type="InterPro" id="IPR036259">
    <property type="entry name" value="MFS_trans_sf"/>
</dbReference>
<sequence length="583" mass="63886">MADHQFSQEAEVSKPEMNVNVESQKEIPADGEDLTHNPDLPDYNAQYGVKSAEAITLSWTKSSLIIVYMSMWLLYFSNAFEASLSNNLTPYVSSSFNDHSLMSVITVVTQVLTGATYMPVAKILNIWDRTVGFVLMLSIAILGMILMAATNSFELYAASNCLYSIGFTGMTFCVDVVTADTSTLRNRGLAFAFTSSPYIITAFGGPKAAETIYADNWRWGFGAWAIILPVVAAPMIIMMTLGKRKAKKNGLAPRQISGRTWTESIIHYFIEFDAVGVILLVAGFILFLLPFIIAADAEDKWRSANIIAMLIVGFVLLVAFPFWERYGARSPFVPWSLLTSRSVIGACMLDFVYQIAYYCWYQQFSSYLQVVYNTSLAGAGYIGSIYDVVAGVELLIVGALISYTGRYKWVLMWGVPMYILGVGLMIYFRQPGNGIGYIIMCQIFIALGGGVITIGEQVALMASAEHNDIAALLGLLGLFGYMGGAIGGCIAGAIWNNVLPGELQKRLPESTADKWEDLFGSLDVALSYPVGDPTREATSMAYAATNKYMLIAGVCIMSLGLVCMAVIKDRNIKHIIQTKGMLF</sequence>
<evidence type="ECO:0000256" key="7">
    <source>
        <dbReference type="ARBA" id="ARBA00023004"/>
    </source>
</evidence>
<organism evidence="12 13">
    <name type="scientific">Penicillium cosmopolitanum</name>
    <dbReference type="NCBI Taxonomy" id="1131564"/>
    <lineage>
        <taxon>Eukaryota</taxon>
        <taxon>Fungi</taxon>
        <taxon>Dikarya</taxon>
        <taxon>Ascomycota</taxon>
        <taxon>Pezizomycotina</taxon>
        <taxon>Eurotiomycetes</taxon>
        <taxon>Eurotiomycetidae</taxon>
        <taxon>Eurotiales</taxon>
        <taxon>Aspergillaceae</taxon>
        <taxon>Penicillium</taxon>
    </lineage>
</organism>
<keyword evidence="5 10" id="KW-0812">Transmembrane</keyword>
<dbReference type="PANTHER" id="PTHR23501">
    <property type="entry name" value="MAJOR FACILITATOR SUPERFAMILY"/>
    <property type="match status" value="1"/>
</dbReference>
<feature type="transmembrane region" description="Helical" evidence="10">
    <location>
        <begin position="306"/>
        <end position="323"/>
    </location>
</feature>
<reference evidence="12" key="2">
    <citation type="journal article" date="2023" name="IMA Fungus">
        <title>Comparative genomic study of the Penicillium genus elucidates a diverse pangenome and 15 lateral gene transfer events.</title>
        <authorList>
            <person name="Petersen C."/>
            <person name="Sorensen T."/>
            <person name="Nielsen M.R."/>
            <person name="Sondergaard T.E."/>
            <person name="Sorensen J.L."/>
            <person name="Fitzpatrick D.A."/>
            <person name="Frisvad J.C."/>
            <person name="Nielsen K.L."/>
        </authorList>
    </citation>
    <scope>NUCLEOTIDE SEQUENCE</scope>
    <source>
        <strain evidence="12">IBT 29677</strain>
    </source>
</reference>
<feature type="transmembrane region" description="Helical" evidence="10">
    <location>
        <begin position="548"/>
        <end position="567"/>
    </location>
</feature>
<evidence type="ECO:0000256" key="3">
    <source>
        <dbReference type="ARBA" id="ARBA00022448"/>
    </source>
</evidence>
<comment type="subcellular location">
    <subcellularLocation>
        <location evidence="1">Membrane</location>
        <topology evidence="1">Multi-pass membrane protein</topology>
    </subcellularLocation>
</comment>
<dbReference type="OrthoDB" id="4078873at2759"/>
<feature type="transmembrane region" description="Helical" evidence="10">
    <location>
        <begin position="63"/>
        <end position="80"/>
    </location>
</feature>
<evidence type="ECO:0000256" key="4">
    <source>
        <dbReference type="ARBA" id="ARBA00022496"/>
    </source>
</evidence>
<keyword evidence="8" id="KW-0406">Ion transport</keyword>
<dbReference type="GO" id="GO:0006826">
    <property type="term" value="P:iron ion transport"/>
    <property type="evidence" value="ECO:0007669"/>
    <property type="project" value="UniProtKB-KW"/>
</dbReference>
<dbReference type="FunFam" id="1.20.1250.20:FF:000284">
    <property type="entry name" value="Siderophore iron transporter mirB"/>
    <property type="match status" value="1"/>
</dbReference>
<dbReference type="InterPro" id="IPR011701">
    <property type="entry name" value="MFS"/>
</dbReference>
<dbReference type="PANTHER" id="PTHR23501:SF55">
    <property type="entry name" value="SIDEROPHORE IRON TRANSPORTER, PUTATIVE (AFU_ORTHOLOGUE AFUA_3G03440)-RELATED"/>
    <property type="match status" value="1"/>
</dbReference>
<dbReference type="SUPFAM" id="SSF103473">
    <property type="entry name" value="MFS general substrate transporter"/>
    <property type="match status" value="1"/>
</dbReference>
<reference evidence="12" key="1">
    <citation type="submission" date="2022-12" db="EMBL/GenBank/DDBJ databases">
        <authorList>
            <person name="Petersen C."/>
        </authorList>
    </citation>
    <scope>NUCLEOTIDE SEQUENCE</scope>
    <source>
        <strain evidence="12">IBT 29677</strain>
    </source>
</reference>
<dbReference type="InterPro" id="IPR020846">
    <property type="entry name" value="MFS_dom"/>
</dbReference>
<evidence type="ECO:0000256" key="9">
    <source>
        <dbReference type="ARBA" id="ARBA00023136"/>
    </source>
</evidence>
<dbReference type="GO" id="GO:0022857">
    <property type="term" value="F:transmembrane transporter activity"/>
    <property type="evidence" value="ECO:0007669"/>
    <property type="project" value="InterPro"/>
</dbReference>
<dbReference type="Pfam" id="PF07690">
    <property type="entry name" value="MFS_1"/>
    <property type="match status" value="1"/>
</dbReference>
<evidence type="ECO:0000256" key="2">
    <source>
        <dbReference type="ARBA" id="ARBA00008335"/>
    </source>
</evidence>
<feature type="transmembrane region" description="Helical" evidence="10">
    <location>
        <begin position="472"/>
        <end position="495"/>
    </location>
</feature>
<evidence type="ECO:0000313" key="13">
    <source>
        <dbReference type="Proteomes" id="UP001147747"/>
    </source>
</evidence>
<evidence type="ECO:0000256" key="10">
    <source>
        <dbReference type="SAM" id="Phobius"/>
    </source>
</evidence>
<feature type="transmembrane region" description="Helical" evidence="10">
    <location>
        <begin position="410"/>
        <end position="428"/>
    </location>
</feature>
<protein>
    <submittedName>
        <fullName evidence="12">Siderophore iron transporter mirB</fullName>
    </submittedName>
</protein>
<name>A0A9W9VQ17_9EURO</name>
<feature type="transmembrane region" description="Helical" evidence="10">
    <location>
        <begin position="100"/>
        <end position="118"/>
    </location>
</feature>
<dbReference type="Gene3D" id="1.20.1250.20">
    <property type="entry name" value="MFS general substrate transporter like domains"/>
    <property type="match status" value="2"/>
</dbReference>
<feature type="domain" description="Major facilitator superfamily (MFS) profile" evidence="11">
    <location>
        <begin position="67"/>
        <end position="570"/>
    </location>
</feature>
<dbReference type="GO" id="GO:0010106">
    <property type="term" value="P:cellular response to iron ion starvation"/>
    <property type="evidence" value="ECO:0007669"/>
    <property type="project" value="UniProtKB-ARBA"/>
</dbReference>
<evidence type="ECO:0000256" key="1">
    <source>
        <dbReference type="ARBA" id="ARBA00004141"/>
    </source>
</evidence>
<keyword evidence="4" id="KW-0410">Iron transport</keyword>
<feature type="transmembrane region" description="Helical" evidence="10">
    <location>
        <begin position="221"/>
        <end position="241"/>
    </location>
</feature>
<keyword evidence="7" id="KW-0408">Iron</keyword>
<evidence type="ECO:0000256" key="6">
    <source>
        <dbReference type="ARBA" id="ARBA00022989"/>
    </source>
</evidence>